<name>A0AAV5V3Y5_9BILA</name>
<evidence type="ECO:0000256" key="1">
    <source>
        <dbReference type="SAM" id="MobiDB-lite"/>
    </source>
</evidence>
<protein>
    <submittedName>
        <fullName evidence="2">Uncharacterized protein</fullName>
    </submittedName>
</protein>
<comment type="caution">
    <text evidence="2">The sequence shown here is derived from an EMBL/GenBank/DDBJ whole genome shotgun (WGS) entry which is preliminary data.</text>
</comment>
<feature type="non-terminal residue" evidence="2">
    <location>
        <position position="1"/>
    </location>
</feature>
<proteinExistence type="predicted"/>
<dbReference type="EMBL" id="BTSY01000001">
    <property type="protein sequence ID" value="GMT12540.1"/>
    <property type="molecule type" value="Genomic_DNA"/>
</dbReference>
<feature type="compositionally biased region" description="Low complexity" evidence="1">
    <location>
        <begin position="197"/>
        <end position="207"/>
    </location>
</feature>
<dbReference type="Proteomes" id="UP001432322">
    <property type="component" value="Unassembled WGS sequence"/>
</dbReference>
<accession>A0AAV5V3Y5</accession>
<feature type="compositionally biased region" description="Pro residues" evidence="1">
    <location>
        <begin position="120"/>
        <end position="196"/>
    </location>
</feature>
<sequence>REPPTLPFMPLQQSSIYYAPPPAANPTYYSAPGPVIAREYIPVSSYQTSPTGFQSGTFPIGQDSWSGNSYMTQSQRRPNFAFQRANDRMNRYTTSSYVLPPFNPPLSPPPLPPPIVLPPTFPSWPSLPPPPTPPPADFPDWEPPPPPPPRVTLPPADWQPPPPPPPPTVRPTTTPPPADFPTAPPPPPPTPPPTNPYKPWNPYTNNNDYSPSITM</sequence>
<dbReference type="AlphaFoldDB" id="A0AAV5V3Y5"/>
<keyword evidence="3" id="KW-1185">Reference proteome</keyword>
<feature type="region of interest" description="Disordered" evidence="1">
    <location>
        <begin position="120"/>
        <end position="215"/>
    </location>
</feature>
<gene>
    <name evidence="2" type="ORF">PFISCL1PPCAC_3837</name>
</gene>
<evidence type="ECO:0000313" key="2">
    <source>
        <dbReference type="EMBL" id="GMT12540.1"/>
    </source>
</evidence>
<organism evidence="2 3">
    <name type="scientific">Pristionchus fissidentatus</name>
    <dbReference type="NCBI Taxonomy" id="1538716"/>
    <lineage>
        <taxon>Eukaryota</taxon>
        <taxon>Metazoa</taxon>
        <taxon>Ecdysozoa</taxon>
        <taxon>Nematoda</taxon>
        <taxon>Chromadorea</taxon>
        <taxon>Rhabditida</taxon>
        <taxon>Rhabditina</taxon>
        <taxon>Diplogasteromorpha</taxon>
        <taxon>Diplogasteroidea</taxon>
        <taxon>Neodiplogasteridae</taxon>
        <taxon>Pristionchus</taxon>
    </lineage>
</organism>
<reference evidence="2" key="1">
    <citation type="submission" date="2023-10" db="EMBL/GenBank/DDBJ databases">
        <title>Genome assembly of Pristionchus species.</title>
        <authorList>
            <person name="Yoshida K."/>
            <person name="Sommer R.J."/>
        </authorList>
    </citation>
    <scope>NUCLEOTIDE SEQUENCE</scope>
    <source>
        <strain evidence="2">RS5133</strain>
    </source>
</reference>
<evidence type="ECO:0000313" key="3">
    <source>
        <dbReference type="Proteomes" id="UP001432322"/>
    </source>
</evidence>